<reference evidence="1" key="1">
    <citation type="submission" date="2021-06" db="EMBL/GenBank/DDBJ databases">
        <authorList>
            <person name="Kallberg Y."/>
            <person name="Tangrot J."/>
            <person name="Rosling A."/>
        </authorList>
    </citation>
    <scope>NUCLEOTIDE SEQUENCE</scope>
    <source>
        <strain evidence="1">28 12/20/2015</strain>
    </source>
</reference>
<organism evidence="1 2">
    <name type="scientific">Cetraspora pellucida</name>
    <dbReference type="NCBI Taxonomy" id="1433469"/>
    <lineage>
        <taxon>Eukaryota</taxon>
        <taxon>Fungi</taxon>
        <taxon>Fungi incertae sedis</taxon>
        <taxon>Mucoromycota</taxon>
        <taxon>Glomeromycotina</taxon>
        <taxon>Glomeromycetes</taxon>
        <taxon>Diversisporales</taxon>
        <taxon>Gigasporaceae</taxon>
        <taxon>Cetraspora</taxon>
    </lineage>
</organism>
<protein>
    <submittedName>
        <fullName evidence="1">12521_t:CDS:1</fullName>
    </submittedName>
</protein>
<name>A0ACA9LQ50_9GLOM</name>
<keyword evidence="2" id="KW-1185">Reference proteome</keyword>
<gene>
    <name evidence="1" type="ORF">SPELUC_LOCUS4923</name>
</gene>
<dbReference type="Proteomes" id="UP000789366">
    <property type="component" value="Unassembled WGS sequence"/>
</dbReference>
<comment type="caution">
    <text evidence="1">The sequence shown here is derived from an EMBL/GenBank/DDBJ whole genome shotgun (WGS) entry which is preliminary data.</text>
</comment>
<evidence type="ECO:0000313" key="2">
    <source>
        <dbReference type="Proteomes" id="UP000789366"/>
    </source>
</evidence>
<accession>A0ACA9LQ50</accession>
<sequence>MLPRISEERNLDELLEEILQINYNKPKICDLVNKGILKAQVNKVIKTFENDSEIYPQGDKIKFWNKENIRDWANSVKGTEITKDSKFLTEMIAVLKRTNIIYCKNDPRITQVLAILLFESSEEQGRLLQVSTGEGKSTICAMLASIKALQGEYVDIITSSPILAMRDAEERESFYEILGISCGSNEREEEDDHEIDIECDDTGDVEFKIKKKCYLKDIVYGDVSQFQFDWLRHKHKRLGTKGSREFGVVIVDEVDNMIIDDSSRTARLTGGLAGFEHLNPVFCGISNELNRISKRIIKIEGKSVYIDGEFKEEEGNLILEEGTNIYNIDNLHEFVAEHLTEFTTQLVYKRTIELPDFLRDFCLKSVEELVKSAIESWDVYQERVNYLTVKGEDGNLNVAPVDYESTGIVQDHETYSDGLHQFLQIKHGLKITSESVATSFISNMRYFKKYGIKIYGMTGTVGSKAEQDMLSSIYEIDFGFIPTYKAKQFKELEGIIASNNIEWHMNILDNVMQEIVRGRAVLVICETIEDVRTIHNNLLKVHSERKLRLYSRNDNDECSAIKEKVDSGDVIISTNLAGRGTDIKTSARVENNGGLHVIVTFLPSNTRVEKQAFGRTARQGAKGTAQLIINGIYAENKLNAFEILNNMYEFKQLRDCKEYIRLQETKLYGKIDVELKDELFEIYLEVDNYLREIEKNNYKEKSISEKFEEKKIYNLKLLQVEERWGIELKLFEKILTYDIETREKLKKVARNYGFKPYGINQRMFSLYKAISISLEYRASIAKNFNDQEALKSLASVLRRNIVIISSDQENPEIYKIEDANETIYIGLEVGNKKYFKNYRPLRKFSDNNKVIENYLMNIKEIKSVEYKSIINLFERKEIKQLLDEIIKQESEEINKCNIIKKEETISYFKQFFDKIKEEYQSGNKVIKNPAYMVRMGIGKPKGKDKIDILEGACNLEKMFSLPAHYNLAYAVIEENNTDYKQKAVNNLLIAKERIDEILIPHLEYMQITLSPEKKLEIKKIDLEEYFRNKNFNTEIKEFKNEGLQYLFDVEFGIDWFGVIFLGIVGTVQIGLGIYLLMNGNTTLATFLIEGGLDDLKDLVVNLLINKQEFSIGNYIKNKSFNMVVTGMIYGAELFASGLSNLTKKSVSPGSSTFLSRLKATYPKLATIMTNVAIKETIHKLLDMGADKFIIQFREEVKETILKELKVSLNDPTISIYLNKLVAIDSLYDENEVYEITINTLKILVNKQNKFEELIDKGLEAIILSKLPIEIRIRMLSLKVESVRIILSQISKMAKETAKEISEVFKDKIKESCKQKAKFETILEKTLKPKIDLEDAKMIIKLLKANGAIKEEEFNMDKALEVDFNKYNDHKLEIIGILYKYDKLKKMDELSDTIKKDLIEKFEEHITKSVLGKIKDRALGCLTNVMSDKLSGYMHDKVKSVWKDLKEKTRKLNNKQSTISIEEIKDSQTEITKKLKLDITRRIKENF</sequence>
<dbReference type="EMBL" id="CAJVPW010004694">
    <property type="protein sequence ID" value="CAG8543978.1"/>
    <property type="molecule type" value="Genomic_DNA"/>
</dbReference>
<evidence type="ECO:0000313" key="1">
    <source>
        <dbReference type="EMBL" id="CAG8543978.1"/>
    </source>
</evidence>
<proteinExistence type="predicted"/>